<protein>
    <submittedName>
        <fullName evidence="10">Glycoside hydrolase/deacetylase</fullName>
    </submittedName>
</protein>
<dbReference type="OrthoDB" id="2125469at2759"/>
<dbReference type="STRING" id="1314790.A0A1Y1Z5B3"/>
<feature type="disulfide bond" evidence="7">
    <location>
        <begin position="13"/>
        <end position="25"/>
    </location>
</feature>
<keyword evidence="6" id="KW-0119">Carbohydrate metabolism</keyword>
<dbReference type="SUPFAM" id="SSF88713">
    <property type="entry name" value="Glycoside hydrolase/deacetylase"/>
    <property type="match status" value="1"/>
</dbReference>
<comment type="caution">
    <text evidence="10">The sequence shown here is derived from an EMBL/GenBank/DDBJ whole genome shotgun (WGS) entry which is preliminary data.</text>
</comment>
<evidence type="ECO:0000256" key="6">
    <source>
        <dbReference type="ARBA" id="ARBA00023277"/>
    </source>
</evidence>
<dbReference type="PROSITE" id="PS51677">
    <property type="entry name" value="NODB"/>
    <property type="match status" value="1"/>
</dbReference>
<dbReference type="AlphaFoldDB" id="A0A1Y1Z5B3"/>
<dbReference type="PANTHER" id="PTHR46471">
    <property type="entry name" value="CHITIN DEACETYLASE"/>
    <property type="match status" value="1"/>
</dbReference>
<dbReference type="GO" id="GO:0046872">
    <property type="term" value="F:metal ion binding"/>
    <property type="evidence" value="ECO:0007669"/>
    <property type="project" value="UniProtKB-KW"/>
</dbReference>
<dbReference type="Proteomes" id="UP000193498">
    <property type="component" value="Unassembled WGS sequence"/>
</dbReference>
<comment type="caution">
    <text evidence="7">Lacks conserved residue(s) required for the propagation of feature annotation.</text>
</comment>
<evidence type="ECO:0000259" key="8">
    <source>
        <dbReference type="PROSITE" id="PS50941"/>
    </source>
</evidence>
<feature type="domain" description="Chitin-binding type-1" evidence="8">
    <location>
        <begin position="2"/>
        <end position="42"/>
    </location>
</feature>
<evidence type="ECO:0000256" key="2">
    <source>
        <dbReference type="ARBA" id="ARBA00022669"/>
    </source>
</evidence>
<reference evidence="10 11" key="1">
    <citation type="submission" date="2016-07" db="EMBL/GenBank/DDBJ databases">
        <title>Pervasive Adenine N6-methylation of Active Genes in Fungi.</title>
        <authorList>
            <consortium name="DOE Joint Genome Institute"/>
            <person name="Mondo S.J."/>
            <person name="Dannebaum R.O."/>
            <person name="Kuo R.C."/>
            <person name="Labutti K."/>
            <person name="Haridas S."/>
            <person name="Kuo A."/>
            <person name="Salamov A."/>
            <person name="Ahrendt S.R."/>
            <person name="Lipzen A."/>
            <person name="Sullivan W."/>
            <person name="Andreopoulos W.B."/>
            <person name="Clum A."/>
            <person name="Lindquist E."/>
            <person name="Daum C."/>
            <person name="Ramamoorthy G.K."/>
            <person name="Gryganskyi A."/>
            <person name="Culley D."/>
            <person name="Magnuson J.K."/>
            <person name="James T.Y."/>
            <person name="O'Malley M.A."/>
            <person name="Stajich J.E."/>
            <person name="Spatafora J.W."/>
            <person name="Visel A."/>
            <person name="Grigoriev I.V."/>
        </authorList>
    </citation>
    <scope>NUCLEOTIDE SEQUENCE [LARGE SCALE GENOMIC DNA]</scope>
    <source>
        <strain evidence="10 11">CBS 931.73</strain>
    </source>
</reference>
<gene>
    <name evidence="10" type="ORF">K493DRAFT_376220</name>
</gene>
<dbReference type="InterPro" id="IPR036861">
    <property type="entry name" value="Endochitinase-like_sf"/>
</dbReference>
<dbReference type="InterPro" id="IPR018371">
    <property type="entry name" value="Chitin-binding_1_CS"/>
</dbReference>
<evidence type="ECO:0000256" key="3">
    <source>
        <dbReference type="ARBA" id="ARBA00022723"/>
    </source>
</evidence>
<dbReference type="GO" id="GO:0008061">
    <property type="term" value="F:chitin binding"/>
    <property type="evidence" value="ECO:0007669"/>
    <property type="project" value="UniProtKB-UniRule"/>
</dbReference>
<dbReference type="PROSITE" id="PS00026">
    <property type="entry name" value="CHIT_BIND_I_1"/>
    <property type="match status" value="1"/>
</dbReference>
<dbReference type="GO" id="GO:0016810">
    <property type="term" value="F:hydrolase activity, acting on carbon-nitrogen (but not peptide) bonds"/>
    <property type="evidence" value="ECO:0007669"/>
    <property type="project" value="InterPro"/>
</dbReference>
<keyword evidence="3" id="KW-0479">Metal-binding</keyword>
<keyword evidence="11" id="KW-1185">Reference proteome</keyword>
<keyword evidence="2 7" id="KW-0147">Chitin-binding</keyword>
<dbReference type="Pfam" id="PF01522">
    <property type="entry name" value="Polysacc_deac_1"/>
    <property type="match status" value="1"/>
</dbReference>
<evidence type="ECO:0000259" key="9">
    <source>
        <dbReference type="PROSITE" id="PS51677"/>
    </source>
</evidence>
<evidence type="ECO:0000313" key="10">
    <source>
        <dbReference type="EMBL" id="ORY05314.1"/>
    </source>
</evidence>
<proteinExistence type="predicted"/>
<comment type="cofactor">
    <cofactor evidence="1">
        <name>Co(2+)</name>
        <dbReference type="ChEBI" id="CHEBI:48828"/>
    </cofactor>
</comment>
<feature type="non-terminal residue" evidence="10">
    <location>
        <position position="1"/>
    </location>
</feature>
<evidence type="ECO:0000256" key="4">
    <source>
        <dbReference type="ARBA" id="ARBA00022729"/>
    </source>
</evidence>
<feature type="disulfide bond" evidence="7">
    <location>
        <begin position="18"/>
        <end position="32"/>
    </location>
</feature>
<keyword evidence="4" id="KW-0732">Signal</keyword>
<dbReference type="Pfam" id="PF00187">
    <property type="entry name" value="Chitin_bind_1"/>
    <property type="match status" value="1"/>
</dbReference>
<sequence length="322" mass="35842">MMRECSQAPLVQCPVGFCCSKYGFCGKGESFCKVDCLFQCDGHPEASRKSAPPVGTFISHCSIPGTVAMSFVDGPHALTEQLLDTLKAKGLRVTFFVIGNALENPDLKSIVKRAYDEGHHIGSHTYNHIDTTLKTIPENEVREDLIKAEEVIYDAIGKRVRYFRPPSGSNNPAQLKLLKGLGYQTVFWNMDTEDWLHQSPDHVRSVYAKSLQHIDPTKHQILSLHHDDHYASIIAAPDIIKMVEDACYKIVTIPECLGDKQWYKDENVHADHQTPSVDANCTVKYPVLLTDNTTAIEDKSIAPDIAPTLLLNIVIIGMLLSI</sequence>
<dbReference type="InterPro" id="IPR001002">
    <property type="entry name" value="Chitin-bd_1"/>
</dbReference>
<name>A0A1Y1Z5B3_9FUNG</name>
<feature type="disulfide bond" evidence="7">
    <location>
        <begin position="36"/>
        <end position="40"/>
    </location>
</feature>
<feature type="domain" description="NodB homology" evidence="9">
    <location>
        <begin position="65"/>
        <end position="251"/>
    </location>
</feature>
<dbReference type="GO" id="GO:0005975">
    <property type="term" value="P:carbohydrate metabolic process"/>
    <property type="evidence" value="ECO:0007669"/>
    <property type="project" value="InterPro"/>
</dbReference>
<dbReference type="EMBL" id="MCFE01000026">
    <property type="protein sequence ID" value="ORY05314.1"/>
    <property type="molecule type" value="Genomic_DNA"/>
</dbReference>
<keyword evidence="5 10" id="KW-0378">Hydrolase</keyword>
<dbReference type="CDD" id="cd00035">
    <property type="entry name" value="ChtBD1"/>
    <property type="match status" value="1"/>
</dbReference>
<accession>A0A1Y1Z5B3</accession>
<organism evidence="10 11">
    <name type="scientific">Basidiobolus meristosporus CBS 931.73</name>
    <dbReference type="NCBI Taxonomy" id="1314790"/>
    <lineage>
        <taxon>Eukaryota</taxon>
        <taxon>Fungi</taxon>
        <taxon>Fungi incertae sedis</taxon>
        <taxon>Zoopagomycota</taxon>
        <taxon>Entomophthoromycotina</taxon>
        <taxon>Basidiobolomycetes</taxon>
        <taxon>Basidiobolales</taxon>
        <taxon>Basidiobolaceae</taxon>
        <taxon>Basidiobolus</taxon>
    </lineage>
</organism>
<dbReference type="InterPro" id="IPR002509">
    <property type="entry name" value="NODB_dom"/>
</dbReference>
<dbReference type="Gene3D" id="3.20.20.370">
    <property type="entry name" value="Glycoside hydrolase/deacetylase"/>
    <property type="match status" value="1"/>
</dbReference>
<evidence type="ECO:0000256" key="1">
    <source>
        <dbReference type="ARBA" id="ARBA00001941"/>
    </source>
</evidence>
<keyword evidence="7" id="KW-1015">Disulfide bond</keyword>
<evidence type="ECO:0000256" key="5">
    <source>
        <dbReference type="ARBA" id="ARBA00022801"/>
    </source>
</evidence>
<dbReference type="InterPro" id="IPR011330">
    <property type="entry name" value="Glyco_hydro/deAcase_b/a-brl"/>
</dbReference>
<dbReference type="PROSITE" id="PS50941">
    <property type="entry name" value="CHIT_BIND_I_2"/>
    <property type="match status" value="1"/>
</dbReference>
<evidence type="ECO:0000313" key="11">
    <source>
        <dbReference type="Proteomes" id="UP000193498"/>
    </source>
</evidence>
<dbReference type="SUPFAM" id="SSF57016">
    <property type="entry name" value="Plant lectins/antimicrobial peptides"/>
    <property type="match status" value="1"/>
</dbReference>
<dbReference type="Gene3D" id="3.30.60.10">
    <property type="entry name" value="Endochitinase-like"/>
    <property type="match status" value="1"/>
</dbReference>
<dbReference type="PANTHER" id="PTHR46471:SF2">
    <property type="entry name" value="CHITIN DEACETYLASE-RELATED"/>
    <property type="match status" value="1"/>
</dbReference>
<dbReference type="InParanoid" id="A0A1Y1Z5B3"/>
<evidence type="ECO:0000256" key="7">
    <source>
        <dbReference type="PROSITE-ProRule" id="PRU00261"/>
    </source>
</evidence>
<dbReference type="SMART" id="SM00270">
    <property type="entry name" value="ChtBD1"/>
    <property type="match status" value="1"/>
</dbReference>